<evidence type="ECO:0000256" key="2">
    <source>
        <dbReference type="ARBA" id="ARBA00009881"/>
    </source>
</evidence>
<dbReference type="OrthoDB" id="9778912at2"/>
<accession>A0A1M7IHK5</accession>
<evidence type="ECO:0000256" key="7">
    <source>
        <dbReference type="ARBA" id="ARBA00023033"/>
    </source>
</evidence>
<evidence type="ECO:0000256" key="5">
    <source>
        <dbReference type="ARBA" id="ARBA00022643"/>
    </source>
</evidence>
<evidence type="ECO:0000256" key="6">
    <source>
        <dbReference type="ARBA" id="ARBA00023002"/>
    </source>
</evidence>
<dbReference type="SUPFAM" id="SSF51412">
    <property type="entry name" value="Inosine monophosphate dehydrogenase (IMPDH)"/>
    <property type="match status" value="1"/>
</dbReference>
<dbReference type="STRING" id="29534.SAMN05444366_3155"/>
<keyword evidence="6" id="KW-0560">Oxidoreductase</keyword>
<evidence type="ECO:0000256" key="4">
    <source>
        <dbReference type="ARBA" id="ARBA00022630"/>
    </source>
</evidence>
<dbReference type="PANTHER" id="PTHR42747:SF3">
    <property type="entry name" value="NITRONATE MONOOXYGENASE-RELATED"/>
    <property type="match status" value="1"/>
</dbReference>
<protein>
    <recommendedName>
        <fullName evidence="8">Propionate 3-nitronate monooxygenase</fullName>
    </recommendedName>
</protein>
<dbReference type="GO" id="GO:0009636">
    <property type="term" value="P:response to toxic substance"/>
    <property type="evidence" value="ECO:0007669"/>
    <property type="project" value="UniProtKB-KW"/>
</dbReference>
<name>A0A1M7IHK5_9FLAO</name>
<evidence type="ECO:0000256" key="3">
    <source>
        <dbReference type="ARBA" id="ARBA00022575"/>
    </source>
</evidence>
<comment type="similarity">
    <text evidence="2">Belongs to the nitronate monooxygenase family. NMO class I subfamily.</text>
</comment>
<dbReference type="EMBL" id="FRBY01000004">
    <property type="protein sequence ID" value="SHM40221.1"/>
    <property type="molecule type" value="Genomic_DNA"/>
</dbReference>
<keyword evidence="4" id="KW-0285">Flavoprotein</keyword>
<keyword evidence="5" id="KW-0288">FMN</keyword>
<reference evidence="11" key="1">
    <citation type="submission" date="2016-11" db="EMBL/GenBank/DDBJ databases">
        <authorList>
            <person name="Varghese N."/>
            <person name="Submissions S."/>
        </authorList>
    </citation>
    <scope>NUCLEOTIDE SEQUENCE [LARGE SCALE GENOMIC DNA]</scope>
    <source>
        <strain evidence="11">DSM 1811</strain>
    </source>
</reference>
<dbReference type="Proteomes" id="UP000184121">
    <property type="component" value="Unassembled WGS sequence"/>
</dbReference>
<sequence length="361" mass="38875">MWYNTKATELLGIQYPILQGPFGGNLSSVALTAAVSNAGGLGGYGAYTMTPQEIFEVDKQIKAATDKPYNLNLWVSDHDIAEAGLSEEQFNKAAALFKPYFDEVGIPLPEKPASFQSRFENQLDVILDVRPKVFSFMFGALPPDVLEQARKLGIITVGAATTLDEAIFLENSGVDMIIASGFEAGGHRPSFLASAESSLNGTFVLLQLIREKVKIPVIAAGGIANGKGVAAALALGASAAQIGTAFLAVDESNALPIHKQMLFSDAAKYSTLSRAYTGRLGRGITSRIAKEIMGKEASVLPFPLQTTFMSHLRKAALDQEKWDMILFWGGQIAPILKHTKATELMHSLIEETTAYFDNLKA</sequence>
<dbReference type="RefSeq" id="WP_072973914.1">
    <property type="nucleotide sequence ID" value="NZ_FRBY01000004.1"/>
</dbReference>
<keyword evidence="3" id="KW-0216">Detoxification</keyword>
<proteinExistence type="inferred from homology"/>
<keyword evidence="7 10" id="KW-0503">Monooxygenase</keyword>
<evidence type="ECO:0000256" key="1">
    <source>
        <dbReference type="ARBA" id="ARBA00001917"/>
    </source>
</evidence>
<dbReference type="Pfam" id="PF03060">
    <property type="entry name" value="NMO"/>
    <property type="match status" value="1"/>
</dbReference>
<dbReference type="InterPro" id="IPR004136">
    <property type="entry name" value="NMO"/>
</dbReference>
<dbReference type="GO" id="GO:0018580">
    <property type="term" value="F:nitronate monooxygenase activity"/>
    <property type="evidence" value="ECO:0007669"/>
    <property type="project" value="InterPro"/>
</dbReference>
<dbReference type="InterPro" id="IPR013785">
    <property type="entry name" value="Aldolase_TIM"/>
</dbReference>
<gene>
    <name evidence="10" type="ORF">SAMN05444366_3155</name>
</gene>
<evidence type="ECO:0000256" key="8">
    <source>
        <dbReference type="ARBA" id="ARBA00031155"/>
    </source>
</evidence>
<comment type="catalytic activity">
    <reaction evidence="9">
        <text>3 propionate 3-nitronate + 3 O2 + H2O = 3 3-oxopropanoate + 2 nitrate + nitrite + H2O2 + 3 H(+)</text>
        <dbReference type="Rhea" id="RHEA:57332"/>
        <dbReference type="ChEBI" id="CHEBI:15377"/>
        <dbReference type="ChEBI" id="CHEBI:15378"/>
        <dbReference type="ChEBI" id="CHEBI:15379"/>
        <dbReference type="ChEBI" id="CHEBI:16240"/>
        <dbReference type="ChEBI" id="CHEBI:16301"/>
        <dbReference type="ChEBI" id="CHEBI:17632"/>
        <dbReference type="ChEBI" id="CHEBI:33190"/>
        <dbReference type="ChEBI" id="CHEBI:136067"/>
    </reaction>
</comment>
<evidence type="ECO:0000313" key="11">
    <source>
        <dbReference type="Proteomes" id="UP000184121"/>
    </source>
</evidence>
<dbReference type="Gene3D" id="3.20.20.70">
    <property type="entry name" value="Aldolase class I"/>
    <property type="match status" value="1"/>
</dbReference>
<organism evidence="10 11">
    <name type="scientific">Flavobacterium saccharophilum</name>
    <dbReference type="NCBI Taxonomy" id="29534"/>
    <lineage>
        <taxon>Bacteria</taxon>
        <taxon>Pseudomonadati</taxon>
        <taxon>Bacteroidota</taxon>
        <taxon>Flavobacteriia</taxon>
        <taxon>Flavobacteriales</taxon>
        <taxon>Flavobacteriaceae</taxon>
        <taxon>Flavobacterium</taxon>
    </lineage>
</organism>
<dbReference type="CDD" id="cd04730">
    <property type="entry name" value="NPD_like"/>
    <property type="match status" value="1"/>
</dbReference>
<keyword evidence="11" id="KW-1185">Reference proteome</keyword>
<dbReference type="PANTHER" id="PTHR42747">
    <property type="entry name" value="NITRONATE MONOOXYGENASE-RELATED"/>
    <property type="match status" value="1"/>
</dbReference>
<evidence type="ECO:0000313" key="10">
    <source>
        <dbReference type="EMBL" id="SHM40221.1"/>
    </source>
</evidence>
<comment type="cofactor">
    <cofactor evidence="1">
        <name>FMN</name>
        <dbReference type="ChEBI" id="CHEBI:58210"/>
    </cofactor>
</comment>
<evidence type="ECO:0000256" key="9">
    <source>
        <dbReference type="ARBA" id="ARBA00049401"/>
    </source>
</evidence>
<dbReference type="AlphaFoldDB" id="A0A1M7IHK5"/>